<sequence length="539" mass="57555">MNWFGSLTIRFKILIIALVAVVGFAANLAYNYTVTNSNTVRLHQVRNVYFPTLERVDINKVRLNDIKVILNDAVTNTEIDALEDTDEMAQNIRDAFSEITVMDSEVSGNINRLTTQFNDYYTSARYLSAGMIEGTLLSSDMKGAAESMRKNLSDFETTLSAFRDTSYEHFHDTIEAANDSSEQALYVGLLISILVITVVALTGFAISGMVSKNILGVVSSLEDMAQGDGDLTQRLPAHGNDEIGQLVNSFNSFVGKLQGLIGGIAGSIAQLSSAAEEMSAVSAESNSSVSKQQSETEQVATAMNEMTATVQEVARNATQASESAHNASSEADDGRRVVDETIASINALADEVETAAVTIQKLENDSETIGSVLDVIRGISEQTNLLALNAAIEAARAGEQGRGFAVVADEVRTLASRTQESTLEIQSMIESLQTGAAQAVSVMEQGRNQARVSVDNAARAGESLRAITGSVTTISDMNTQIASAAEEQSAVAEEIDRNITNIRQLGDQTASGATQTASSSQEMAQLAVQLQTLVGQFKV</sequence>
<name>A0A3B0YBW0_9ZZZZ</name>
<dbReference type="InterPro" id="IPR004089">
    <property type="entry name" value="MCPsignal_dom"/>
</dbReference>
<evidence type="ECO:0000256" key="1">
    <source>
        <dbReference type="ARBA" id="ARBA00004429"/>
    </source>
</evidence>
<keyword evidence="6" id="KW-0472">Membrane</keyword>
<dbReference type="AlphaFoldDB" id="A0A3B0YBW0"/>
<feature type="domain" description="HAMP" evidence="9">
    <location>
        <begin position="208"/>
        <end position="262"/>
    </location>
</feature>
<dbReference type="PANTHER" id="PTHR32089:SF112">
    <property type="entry name" value="LYSOZYME-LIKE PROTEIN-RELATED"/>
    <property type="match status" value="1"/>
</dbReference>
<accession>A0A3B0YBW0</accession>
<feature type="region of interest" description="Disordered" evidence="5">
    <location>
        <begin position="316"/>
        <end position="335"/>
    </location>
</feature>
<dbReference type="Gene3D" id="1.10.287.950">
    <property type="entry name" value="Methyl-accepting chemotaxis protein"/>
    <property type="match status" value="1"/>
</dbReference>
<dbReference type="InterPro" id="IPR000727">
    <property type="entry name" value="T_SNARE_dom"/>
</dbReference>
<gene>
    <name evidence="10" type="ORF">MNBD_GAMMA15-2597</name>
</gene>
<feature type="compositionally biased region" description="Low complexity" evidence="5">
    <location>
        <begin position="320"/>
        <end position="329"/>
    </location>
</feature>
<dbReference type="Pfam" id="PF00015">
    <property type="entry name" value="MCPsignal"/>
    <property type="match status" value="1"/>
</dbReference>
<dbReference type="PANTHER" id="PTHR32089">
    <property type="entry name" value="METHYL-ACCEPTING CHEMOTAXIS PROTEIN MCPB"/>
    <property type="match status" value="1"/>
</dbReference>
<dbReference type="GO" id="GO:0005886">
    <property type="term" value="C:plasma membrane"/>
    <property type="evidence" value="ECO:0007669"/>
    <property type="project" value="UniProtKB-SubCell"/>
</dbReference>
<keyword evidence="2" id="KW-0997">Cell inner membrane</keyword>
<dbReference type="InterPro" id="IPR003660">
    <property type="entry name" value="HAMP_dom"/>
</dbReference>
<evidence type="ECO:0000256" key="4">
    <source>
        <dbReference type="ARBA" id="ARBA00029447"/>
    </source>
</evidence>
<comment type="subcellular location">
    <subcellularLocation>
        <location evidence="1">Cell inner membrane</location>
        <topology evidence="1">Multi-pass membrane protein</topology>
    </subcellularLocation>
</comment>
<dbReference type="SUPFAM" id="SSF58104">
    <property type="entry name" value="Methyl-accepting chemotaxis protein (MCP) signaling domain"/>
    <property type="match status" value="1"/>
</dbReference>
<evidence type="ECO:0000256" key="2">
    <source>
        <dbReference type="ARBA" id="ARBA00022519"/>
    </source>
</evidence>
<keyword evidence="2" id="KW-1003">Cell membrane</keyword>
<dbReference type="PROSITE" id="PS50192">
    <property type="entry name" value="T_SNARE"/>
    <property type="match status" value="1"/>
</dbReference>
<dbReference type="SMART" id="SM00304">
    <property type="entry name" value="HAMP"/>
    <property type="match status" value="2"/>
</dbReference>
<dbReference type="FunFam" id="1.10.287.950:FF:000001">
    <property type="entry name" value="Methyl-accepting chemotaxis sensory transducer"/>
    <property type="match status" value="1"/>
</dbReference>
<feature type="transmembrane region" description="Helical" evidence="6">
    <location>
        <begin position="184"/>
        <end position="206"/>
    </location>
</feature>
<dbReference type="SMART" id="SM00283">
    <property type="entry name" value="MA"/>
    <property type="match status" value="1"/>
</dbReference>
<evidence type="ECO:0000256" key="5">
    <source>
        <dbReference type="SAM" id="MobiDB-lite"/>
    </source>
</evidence>
<proteinExistence type="inferred from homology"/>
<evidence type="ECO:0000259" key="7">
    <source>
        <dbReference type="PROSITE" id="PS50111"/>
    </source>
</evidence>
<keyword evidence="3" id="KW-0807">Transducer</keyword>
<evidence type="ECO:0000259" key="9">
    <source>
        <dbReference type="PROSITE" id="PS50885"/>
    </source>
</evidence>
<feature type="domain" description="Methyl-accepting transducer" evidence="7">
    <location>
        <begin position="267"/>
        <end position="503"/>
    </location>
</feature>
<evidence type="ECO:0000256" key="3">
    <source>
        <dbReference type="ARBA" id="ARBA00023224"/>
    </source>
</evidence>
<dbReference type="CDD" id="cd06225">
    <property type="entry name" value="HAMP"/>
    <property type="match status" value="1"/>
</dbReference>
<comment type="similarity">
    <text evidence="4">Belongs to the methyl-accepting chemotaxis (MCP) protein family.</text>
</comment>
<dbReference type="CDD" id="cd11386">
    <property type="entry name" value="MCP_signal"/>
    <property type="match status" value="1"/>
</dbReference>
<organism evidence="10">
    <name type="scientific">hydrothermal vent metagenome</name>
    <dbReference type="NCBI Taxonomy" id="652676"/>
    <lineage>
        <taxon>unclassified sequences</taxon>
        <taxon>metagenomes</taxon>
        <taxon>ecological metagenomes</taxon>
    </lineage>
</organism>
<dbReference type="GO" id="GO:0007165">
    <property type="term" value="P:signal transduction"/>
    <property type="evidence" value="ECO:0007669"/>
    <property type="project" value="UniProtKB-KW"/>
</dbReference>
<dbReference type="EMBL" id="UOFN01000033">
    <property type="protein sequence ID" value="VAW74300.1"/>
    <property type="molecule type" value="Genomic_DNA"/>
</dbReference>
<keyword evidence="6" id="KW-1133">Transmembrane helix</keyword>
<evidence type="ECO:0000256" key="6">
    <source>
        <dbReference type="SAM" id="Phobius"/>
    </source>
</evidence>
<keyword evidence="6" id="KW-0812">Transmembrane</keyword>
<reference evidence="10" key="1">
    <citation type="submission" date="2018-06" db="EMBL/GenBank/DDBJ databases">
        <authorList>
            <person name="Zhirakovskaya E."/>
        </authorList>
    </citation>
    <scope>NUCLEOTIDE SEQUENCE</scope>
</reference>
<dbReference type="PROSITE" id="PS50885">
    <property type="entry name" value="HAMP"/>
    <property type="match status" value="1"/>
</dbReference>
<protein>
    <submittedName>
        <fullName evidence="10">Methyl-accepting chemotaxis sensor/transducer protein</fullName>
    </submittedName>
</protein>
<evidence type="ECO:0000259" key="8">
    <source>
        <dbReference type="PROSITE" id="PS50192"/>
    </source>
</evidence>
<evidence type="ECO:0000313" key="10">
    <source>
        <dbReference type="EMBL" id="VAW74300.1"/>
    </source>
</evidence>
<dbReference type="PROSITE" id="PS50111">
    <property type="entry name" value="CHEMOTAXIS_TRANSDUC_2"/>
    <property type="match status" value="1"/>
</dbReference>
<feature type="domain" description="T-SNARE coiled-coil homology" evidence="8">
    <location>
        <begin position="462"/>
        <end position="502"/>
    </location>
</feature>
<dbReference type="Pfam" id="PF00672">
    <property type="entry name" value="HAMP"/>
    <property type="match status" value="1"/>
</dbReference>